<name>A0A8K1GHA2_9PASS</name>
<dbReference type="Proteomes" id="UP000796761">
    <property type="component" value="Unassembled WGS sequence"/>
</dbReference>
<reference evidence="1" key="1">
    <citation type="submission" date="2019-04" db="EMBL/GenBank/DDBJ databases">
        <title>Genome assembly of Zosterops borbonicus 15179.</title>
        <authorList>
            <person name="Leroy T."/>
            <person name="Anselmetti Y."/>
            <person name="Tilak M.-K."/>
            <person name="Nabholz B."/>
        </authorList>
    </citation>
    <scope>NUCLEOTIDE SEQUENCE</scope>
    <source>
        <strain evidence="1">HGM_15179</strain>
        <tissue evidence="1">Muscle</tissue>
    </source>
</reference>
<gene>
    <name evidence="1" type="ORF">HGM15179_009389</name>
</gene>
<accession>A0A8K1GHA2</accession>
<evidence type="ECO:0000313" key="1">
    <source>
        <dbReference type="EMBL" id="TRZ17724.1"/>
    </source>
</evidence>
<dbReference type="OrthoDB" id="10512392at2759"/>
<sequence>MMTGKTMMENVDDLNEDIQVQAAVEENASTRERKDSEADCICGPRLWEKGQVRGGTFYESRGPEEKIGSRHMMYETGMSLNANAVDMRTDAIKTDCDIDRSWRVHLEPLGEQKARDLEAVSA</sequence>
<dbReference type="EMBL" id="SWJQ01000253">
    <property type="protein sequence ID" value="TRZ17724.1"/>
    <property type="molecule type" value="Genomic_DNA"/>
</dbReference>
<organism evidence="1 2">
    <name type="scientific">Zosterops borbonicus</name>
    <dbReference type="NCBI Taxonomy" id="364589"/>
    <lineage>
        <taxon>Eukaryota</taxon>
        <taxon>Metazoa</taxon>
        <taxon>Chordata</taxon>
        <taxon>Craniata</taxon>
        <taxon>Vertebrata</taxon>
        <taxon>Euteleostomi</taxon>
        <taxon>Archelosauria</taxon>
        <taxon>Archosauria</taxon>
        <taxon>Dinosauria</taxon>
        <taxon>Saurischia</taxon>
        <taxon>Theropoda</taxon>
        <taxon>Coelurosauria</taxon>
        <taxon>Aves</taxon>
        <taxon>Neognathae</taxon>
        <taxon>Neoaves</taxon>
        <taxon>Telluraves</taxon>
        <taxon>Australaves</taxon>
        <taxon>Passeriformes</taxon>
        <taxon>Sylvioidea</taxon>
        <taxon>Zosteropidae</taxon>
        <taxon>Zosterops</taxon>
    </lineage>
</organism>
<keyword evidence="2" id="KW-1185">Reference proteome</keyword>
<evidence type="ECO:0000313" key="2">
    <source>
        <dbReference type="Proteomes" id="UP000796761"/>
    </source>
</evidence>
<protein>
    <submittedName>
        <fullName evidence="1">Uncharacterized protein</fullName>
    </submittedName>
</protein>
<comment type="caution">
    <text evidence="1">The sequence shown here is derived from an EMBL/GenBank/DDBJ whole genome shotgun (WGS) entry which is preliminary data.</text>
</comment>
<dbReference type="AlphaFoldDB" id="A0A8K1GHA2"/>
<proteinExistence type="predicted"/>